<name>A0A1L8QNA5_9ENTE</name>
<proteinExistence type="predicted"/>
<dbReference type="AlphaFoldDB" id="A0A1L8QNA5"/>
<evidence type="ECO:0008006" key="3">
    <source>
        <dbReference type="Google" id="ProtNLM"/>
    </source>
</evidence>
<dbReference type="Pfam" id="PF13743">
    <property type="entry name" value="Thioredoxin_5"/>
    <property type="match status" value="1"/>
</dbReference>
<comment type="caution">
    <text evidence="1">The sequence shown here is derived from an EMBL/GenBank/DDBJ whole genome shotgun (WGS) entry which is preliminary data.</text>
</comment>
<reference evidence="1 2" key="1">
    <citation type="submission" date="2014-12" db="EMBL/GenBank/DDBJ databases">
        <title>Draft genome sequences of 29 type strains of Enterococci.</title>
        <authorList>
            <person name="Zhong Z."/>
            <person name="Sun Z."/>
            <person name="Liu W."/>
            <person name="Zhang W."/>
            <person name="Zhang H."/>
        </authorList>
    </citation>
    <scope>NUCLEOTIDE SEQUENCE [LARGE SCALE GENOMIC DNA]</scope>
    <source>
        <strain evidence="1 2">DSM 17690</strain>
    </source>
</reference>
<protein>
    <recommendedName>
        <fullName evidence="3">Dithiol-disulfide isomerase</fullName>
    </recommendedName>
</protein>
<evidence type="ECO:0000313" key="2">
    <source>
        <dbReference type="Proteomes" id="UP000182149"/>
    </source>
</evidence>
<gene>
    <name evidence="1" type="ORF">RU93_GL001290</name>
</gene>
<keyword evidence="2" id="KW-1185">Reference proteome</keyword>
<sequence length="205" mass="23600">MGVYPLIEIYLFVNPLGKNCAEAEKLLIDFTSTRSEKIDLTIIPLINQRMITATFEQQTIDLESRNHYFRLAYTIALDFKAAQIQGKKGARQFLLALQHQLLNEGSPYSESLIKQLFLQTGGDYAMFKEDRHSALIKDLFLKDQCTARDFHVYKQTSAVIYNCYREEDGLLLEGLDLIQEVIELQRCAPRTPSLLQPLKMNKAYN</sequence>
<evidence type="ECO:0000313" key="1">
    <source>
        <dbReference type="EMBL" id="OJG08982.1"/>
    </source>
</evidence>
<organism evidence="1 2">
    <name type="scientific">Enterococcus aquimarinus</name>
    <dbReference type="NCBI Taxonomy" id="328396"/>
    <lineage>
        <taxon>Bacteria</taxon>
        <taxon>Bacillati</taxon>
        <taxon>Bacillota</taxon>
        <taxon>Bacilli</taxon>
        <taxon>Lactobacillales</taxon>
        <taxon>Enterococcaceae</taxon>
        <taxon>Enterococcus</taxon>
    </lineage>
</organism>
<accession>A0A1L8QNA5</accession>
<dbReference type="Proteomes" id="UP000182149">
    <property type="component" value="Unassembled WGS sequence"/>
</dbReference>
<dbReference type="STRING" id="328396.RU93_GL001290"/>
<dbReference type="EMBL" id="JXKD01000023">
    <property type="protein sequence ID" value="OJG08982.1"/>
    <property type="molecule type" value="Genomic_DNA"/>
</dbReference>